<feature type="region of interest" description="Disordered" evidence="1">
    <location>
        <begin position="1"/>
        <end position="85"/>
    </location>
</feature>
<dbReference type="PROSITE" id="PS50030">
    <property type="entry name" value="UBA"/>
    <property type="match status" value="1"/>
</dbReference>
<protein>
    <submittedName>
        <fullName evidence="3">UBA/TSN domain containing protein</fullName>
    </submittedName>
</protein>
<dbReference type="Gene3D" id="1.20.120.1920">
    <property type="entry name" value="UBAP1 SOUBA domain"/>
    <property type="match status" value="2"/>
</dbReference>
<dbReference type="KEGG" id="acan:ACA1_348970"/>
<dbReference type="VEuPathDB" id="AmoebaDB:ACA1_348970"/>
<feature type="compositionally biased region" description="Polar residues" evidence="1">
    <location>
        <begin position="107"/>
        <end position="119"/>
    </location>
</feature>
<dbReference type="PANTHER" id="PTHR15960">
    <property type="entry name" value="LD44032P"/>
    <property type="match status" value="1"/>
</dbReference>
<feature type="region of interest" description="Disordered" evidence="1">
    <location>
        <begin position="222"/>
        <end position="257"/>
    </location>
</feature>
<dbReference type="EMBL" id="KB007989">
    <property type="protein sequence ID" value="ELR16491.1"/>
    <property type="molecule type" value="Genomic_DNA"/>
</dbReference>
<dbReference type="Proteomes" id="UP000011083">
    <property type="component" value="Unassembled WGS sequence"/>
</dbReference>
<evidence type="ECO:0000313" key="3">
    <source>
        <dbReference type="EMBL" id="ELR16491.1"/>
    </source>
</evidence>
<evidence type="ECO:0000259" key="2">
    <source>
        <dbReference type="PROSITE" id="PS50030"/>
    </source>
</evidence>
<dbReference type="GO" id="GO:0043162">
    <property type="term" value="P:ubiquitin-dependent protein catabolic process via the multivesicular body sorting pathway"/>
    <property type="evidence" value="ECO:0007669"/>
    <property type="project" value="InterPro"/>
</dbReference>
<dbReference type="InterPro" id="IPR038870">
    <property type="entry name" value="UBAP1"/>
</dbReference>
<dbReference type="InterPro" id="IPR009060">
    <property type="entry name" value="UBA-like_sf"/>
</dbReference>
<proteinExistence type="predicted"/>
<reference evidence="3 4" key="1">
    <citation type="journal article" date="2013" name="Genome Biol.">
        <title>Genome of Acanthamoeba castellanii highlights extensive lateral gene transfer and early evolution of tyrosine kinase signaling.</title>
        <authorList>
            <person name="Clarke M."/>
            <person name="Lohan A.J."/>
            <person name="Liu B."/>
            <person name="Lagkouvardos I."/>
            <person name="Roy S."/>
            <person name="Zafar N."/>
            <person name="Bertelli C."/>
            <person name="Schilde C."/>
            <person name="Kianianmomeni A."/>
            <person name="Burglin T.R."/>
            <person name="Frech C."/>
            <person name="Turcotte B."/>
            <person name="Kopec K.O."/>
            <person name="Synnott J.M."/>
            <person name="Choo C."/>
            <person name="Paponov I."/>
            <person name="Finkler A."/>
            <person name="Soon Heng Tan C."/>
            <person name="Hutchins A.P."/>
            <person name="Weinmeier T."/>
            <person name="Rattei T."/>
            <person name="Chu J.S."/>
            <person name="Gimenez G."/>
            <person name="Irimia M."/>
            <person name="Rigden D.J."/>
            <person name="Fitzpatrick D.A."/>
            <person name="Lorenzo-Morales J."/>
            <person name="Bateman A."/>
            <person name="Chiu C.H."/>
            <person name="Tang P."/>
            <person name="Hegemann P."/>
            <person name="Fromm H."/>
            <person name="Raoult D."/>
            <person name="Greub G."/>
            <person name="Miranda-Saavedra D."/>
            <person name="Chen N."/>
            <person name="Nash P."/>
            <person name="Ginger M.L."/>
            <person name="Horn M."/>
            <person name="Schaap P."/>
            <person name="Caler L."/>
            <person name="Loftus B."/>
        </authorList>
    </citation>
    <scope>NUCLEOTIDE SEQUENCE [LARGE SCALE GENOMIC DNA]</scope>
    <source>
        <strain evidence="3 4">Neff</strain>
    </source>
</reference>
<feature type="compositionally biased region" description="Low complexity" evidence="1">
    <location>
        <begin position="350"/>
        <end position="367"/>
    </location>
</feature>
<dbReference type="SUPFAM" id="SSF46934">
    <property type="entry name" value="UBA-like"/>
    <property type="match status" value="1"/>
</dbReference>
<feature type="compositionally biased region" description="Acidic residues" evidence="1">
    <location>
        <begin position="1"/>
        <end position="10"/>
    </location>
</feature>
<name>L8GWL7_ACACF</name>
<feature type="compositionally biased region" description="Low complexity" evidence="1">
    <location>
        <begin position="223"/>
        <end position="232"/>
    </location>
</feature>
<dbReference type="InterPro" id="IPR042575">
    <property type="entry name" value="UBAP1_C"/>
</dbReference>
<dbReference type="GO" id="GO:0000813">
    <property type="term" value="C:ESCRT I complex"/>
    <property type="evidence" value="ECO:0007669"/>
    <property type="project" value="InterPro"/>
</dbReference>
<dbReference type="AlphaFoldDB" id="L8GWL7"/>
<dbReference type="CDD" id="cd14270">
    <property type="entry name" value="UBA"/>
    <property type="match status" value="1"/>
</dbReference>
<keyword evidence="4" id="KW-1185">Reference proteome</keyword>
<dbReference type="GeneID" id="14917183"/>
<sequence length="595" mass="64313">MDTAEEEIDEGAFFWVGADHDDRAVPKPPAFPLAASSYPFSLSSSSSSPSSMPAPSSHNSSRSTREEVLPPYRRPTAGTSSAAAAEPLYPRIGFSSLSLAAGPGATPQPSAAGTATQRTPAHAPLQGCSFRLNPRLVALATPSPPADSLRGLLNKMKELEGRVKQRPTYDPCFEVEIVAEAKLDRQKQEHVASAREERYRQQRELVEAEAKRRQDIAITEWVEQQQQQPQRQQEGEDQAASTFPGAAHASSTPTTDEQALLDLSFPSPRLAARTGRPAQTAEPPPPYPGSVPQSAASPSKAGLIHFPAPSSGYTNGQLTPAASASASLVQFPGPPQHPSAAPTFHPPYHPAFTTTTAATPARHPYAPSGLPGRSVHTPYSVPSAATVQSPALPLPTGVMPRPSAFLPSVATPPSIPTATVNHTTPSARFAAPPRMTMEDYQRKYPVLASPERRAIFIQLLEMRFKPEIVALGLEIYSDNQVDKIVTFVANFHKLVEMGFSPERIKQALLLHEDGDVQKAIIYLEELDKLITAGLKESEIFDAFMLFDNDIQKASSFLTAHAALAQLGFGDLRIREALLMCENNQEKAVQYLMMNT</sequence>
<evidence type="ECO:0000313" key="4">
    <source>
        <dbReference type="Proteomes" id="UP000011083"/>
    </source>
</evidence>
<evidence type="ECO:0000256" key="1">
    <source>
        <dbReference type="SAM" id="MobiDB-lite"/>
    </source>
</evidence>
<feature type="compositionally biased region" description="Low complexity" evidence="1">
    <location>
        <begin position="36"/>
        <end position="62"/>
    </location>
</feature>
<organism evidence="3 4">
    <name type="scientific">Acanthamoeba castellanii (strain ATCC 30010 / Neff)</name>
    <dbReference type="NCBI Taxonomy" id="1257118"/>
    <lineage>
        <taxon>Eukaryota</taxon>
        <taxon>Amoebozoa</taxon>
        <taxon>Discosea</taxon>
        <taxon>Longamoebia</taxon>
        <taxon>Centramoebida</taxon>
        <taxon>Acanthamoebidae</taxon>
        <taxon>Acanthamoeba</taxon>
    </lineage>
</organism>
<dbReference type="GO" id="GO:0043130">
    <property type="term" value="F:ubiquitin binding"/>
    <property type="evidence" value="ECO:0007669"/>
    <property type="project" value="InterPro"/>
</dbReference>
<feature type="region of interest" description="Disordered" evidence="1">
    <location>
        <begin position="270"/>
        <end position="367"/>
    </location>
</feature>
<feature type="compositionally biased region" description="Polar residues" evidence="1">
    <location>
        <begin position="311"/>
        <end position="328"/>
    </location>
</feature>
<feature type="domain" description="UBA" evidence="2">
    <location>
        <begin position="563"/>
        <end position="594"/>
    </location>
</feature>
<dbReference type="OrthoDB" id="2018023at2759"/>
<gene>
    <name evidence="3" type="ORF">ACA1_348970</name>
</gene>
<dbReference type="RefSeq" id="XP_004338504.1">
    <property type="nucleotide sequence ID" value="XM_004338456.1"/>
</dbReference>
<dbReference type="InterPro" id="IPR015940">
    <property type="entry name" value="UBA"/>
</dbReference>
<accession>L8GWL7</accession>
<feature type="region of interest" description="Disordered" evidence="1">
    <location>
        <begin position="99"/>
        <end position="125"/>
    </location>
</feature>
<dbReference type="SMART" id="SM00165">
    <property type="entry name" value="UBA"/>
    <property type="match status" value="2"/>
</dbReference>
<dbReference type="PANTHER" id="PTHR15960:SF5">
    <property type="entry name" value="LD44032P"/>
    <property type="match status" value="1"/>
</dbReference>